<comment type="function">
    <text evidence="6">Involved in heme d1 biosynthesis. Catalyzes the decarboxylation of siroheme into didecarboxysiroheme.</text>
</comment>
<dbReference type="PANTHER" id="PTHR43413">
    <property type="entry name" value="TRANSCRIPTIONAL REGULATOR, ASNC FAMILY"/>
    <property type="match status" value="1"/>
</dbReference>
<dbReference type="EMBL" id="FNIJ01000010">
    <property type="protein sequence ID" value="SDO34649.1"/>
    <property type="molecule type" value="Genomic_DNA"/>
</dbReference>
<comment type="similarity">
    <text evidence="3">Belongs to the Ahb/Nir family.</text>
</comment>
<evidence type="ECO:0000256" key="4">
    <source>
        <dbReference type="ARBA" id="ARBA00023465"/>
    </source>
</evidence>
<evidence type="ECO:0000256" key="1">
    <source>
        <dbReference type="ARBA" id="ARBA00023239"/>
    </source>
</evidence>
<comment type="catalytic activity">
    <reaction evidence="7">
        <text>siroheme + 2 H(+) = 12,18-didecarboxysiroheme + 2 CO2</text>
        <dbReference type="Rhea" id="RHEA:19093"/>
        <dbReference type="ChEBI" id="CHEBI:15378"/>
        <dbReference type="ChEBI" id="CHEBI:16526"/>
        <dbReference type="ChEBI" id="CHEBI:60052"/>
        <dbReference type="ChEBI" id="CHEBI:140497"/>
        <dbReference type="EC" id="4.1.1.111"/>
    </reaction>
</comment>
<dbReference type="Gene3D" id="3.30.70.3460">
    <property type="match status" value="1"/>
</dbReference>
<dbReference type="Pfam" id="PF22451">
    <property type="entry name" value="NirdL-like_HTH"/>
    <property type="match status" value="1"/>
</dbReference>
<dbReference type="RefSeq" id="WP_084312783.1">
    <property type="nucleotide sequence ID" value="NZ_FNIJ01000010.1"/>
</dbReference>
<evidence type="ECO:0000256" key="2">
    <source>
        <dbReference type="ARBA" id="ARBA00023444"/>
    </source>
</evidence>
<gene>
    <name evidence="10" type="ORF">SAMN05216193_110127</name>
</gene>
<evidence type="ECO:0000256" key="5">
    <source>
        <dbReference type="ARBA" id="ARBA00023471"/>
    </source>
</evidence>
<dbReference type="PANTHER" id="PTHR43413:SF1">
    <property type="entry name" value="SIROHEME DECARBOXYLASE NIRL SUBUNIT"/>
    <property type="match status" value="1"/>
</dbReference>
<evidence type="ECO:0000256" key="3">
    <source>
        <dbReference type="ARBA" id="ARBA00023457"/>
    </source>
</evidence>
<keyword evidence="11" id="KW-1185">Reference proteome</keyword>
<dbReference type="Proteomes" id="UP000242957">
    <property type="component" value="Unassembled WGS sequence"/>
</dbReference>
<dbReference type="OrthoDB" id="9806536at2"/>
<evidence type="ECO:0000259" key="8">
    <source>
        <dbReference type="Pfam" id="PF17805"/>
    </source>
</evidence>
<protein>
    <recommendedName>
        <fullName evidence="5">siroheme decarboxylase</fullName>
        <ecNumber evidence="5">4.1.1.111</ecNumber>
    </recommendedName>
</protein>
<dbReference type="InterPro" id="IPR053953">
    <property type="entry name" value="NirdL-like_HTH"/>
</dbReference>
<reference evidence="11" key="1">
    <citation type="submission" date="2016-10" db="EMBL/GenBank/DDBJ databases">
        <authorList>
            <person name="Varghese N."/>
            <person name="Submissions S."/>
        </authorList>
    </citation>
    <scope>NUCLEOTIDE SEQUENCE [LARGE SCALE GENOMIC DNA]</scope>
    <source>
        <strain evidence="11">JCM 21621</strain>
    </source>
</reference>
<dbReference type="EC" id="4.1.1.111" evidence="5"/>
<dbReference type="STRING" id="198616.SAMN05216193_110127"/>
<feature type="domain" description="Siroheme decarboxylase NirL-like HTH" evidence="9">
    <location>
        <begin position="8"/>
        <end position="50"/>
    </location>
</feature>
<evidence type="ECO:0000313" key="10">
    <source>
        <dbReference type="EMBL" id="SDO34649.1"/>
    </source>
</evidence>
<dbReference type="AlphaFoldDB" id="A0A1H0IT89"/>
<dbReference type="Pfam" id="PF17805">
    <property type="entry name" value="AsnC_trans_reg2"/>
    <property type="match status" value="1"/>
</dbReference>
<name>A0A1H0IT89_9PSED</name>
<feature type="domain" description="Siroheme decarboxylase AsnC-like ligand binding" evidence="8">
    <location>
        <begin position="66"/>
        <end position="137"/>
    </location>
</feature>
<dbReference type="InterPro" id="IPR050684">
    <property type="entry name" value="HTH-Siroheme_Decarb"/>
</dbReference>
<accession>A0A1H0IT89</accession>
<proteinExistence type="inferred from homology"/>
<dbReference type="GO" id="GO:0016829">
    <property type="term" value="F:lyase activity"/>
    <property type="evidence" value="ECO:0007669"/>
    <property type="project" value="UniProtKB-KW"/>
</dbReference>
<keyword evidence="1" id="KW-0456">Lyase</keyword>
<evidence type="ECO:0000256" key="6">
    <source>
        <dbReference type="ARBA" id="ARBA00045291"/>
    </source>
</evidence>
<sequence>MTLDPLSRQLLEQFQKGMPICAEPYRMIAEMLGCDEQEVLQHLERLQACGALSRVGPVFEHRLAGASTLAALAVPPGRLECVAQRISGYPEVNHNYQRDHRYNLWFVLTADSRARIEEVLDEIAADTGLQPLDLPMLQAYHIDLAFPPFGTAHDRLRTAR</sequence>
<dbReference type="GO" id="GO:0003677">
    <property type="term" value="F:DNA binding"/>
    <property type="evidence" value="ECO:0007669"/>
    <property type="project" value="UniProtKB-KW"/>
</dbReference>
<evidence type="ECO:0000259" key="9">
    <source>
        <dbReference type="Pfam" id="PF22451"/>
    </source>
</evidence>
<evidence type="ECO:0000313" key="11">
    <source>
        <dbReference type="Proteomes" id="UP000242957"/>
    </source>
</evidence>
<dbReference type="InterPro" id="IPR040523">
    <property type="entry name" value="AsnC_trans_reg2"/>
</dbReference>
<dbReference type="Gene3D" id="1.10.10.10">
    <property type="entry name" value="Winged helix-like DNA-binding domain superfamily/Winged helix DNA-binding domain"/>
    <property type="match status" value="1"/>
</dbReference>
<evidence type="ECO:0000256" key="7">
    <source>
        <dbReference type="ARBA" id="ARBA00048470"/>
    </source>
</evidence>
<keyword evidence="10" id="KW-0238">DNA-binding</keyword>
<organism evidence="10 11">
    <name type="scientific">Pseudomonas jinjuensis</name>
    <dbReference type="NCBI Taxonomy" id="198616"/>
    <lineage>
        <taxon>Bacteria</taxon>
        <taxon>Pseudomonadati</taxon>
        <taxon>Pseudomonadota</taxon>
        <taxon>Gammaproteobacteria</taxon>
        <taxon>Pseudomonadales</taxon>
        <taxon>Pseudomonadaceae</taxon>
        <taxon>Pseudomonas</taxon>
    </lineage>
</organism>
<dbReference type="InterPro" id="IPR036388">
    <property type="entry name" value="WH-like_DNA-bd_sf"/>
</dbReference>
<comment type="pathway">
    <text evidence="2">Porphyrin-containing compound metabolism.</text>
</comment>
<comment type="subunit">
    <text evidence="4">Probably forms a complex composed of NirD, NirL, NirG and NirH. All proteins are required for the total conversion of siroheme to didecarboxysiroheme.</text>
</comment>